<dbReference type="InterPro" id="IPR029063">
    <property type="entry name" value="SAM-dependent_MTases_sf"/>
</dbReference>
<dbReference type="InterPro" id="IPR004033">
    <property type="entry name" value="UbiE/COQ5_MeTrFase"/>
</dbReference>
<sequence>MNDVMSMGLHRCWKRRLVSILSPRPGMRMLDVAGGTGSLQNDDVLGDVTFKFLLEYRKRFPISSAESPRVTIVDINPAMLEVGQKRATNMLPTDLQHLIEWRCADAEQLTQSTSKGPGVPAAAFDAYTIAFGIRNCTSIEKVLAQAHRTLVPGGLLAVLEFSPQLETNGTLGAIFQNVYDLYSTYGIPALGTLIGGNREPYQYLIESIRKFPTNETFATMIEAAGFSHVHVETLAGGICAIHTAVKLQ</sequence>
<dbReference type="OrthoDB" id="6329284at2759"/>
<evidence type="ECO:0000313" key="5">
    <source>
        <dbReference type="Proteomes" id="UP000029725"/>
    </source>
</evidence>
<name>A0A098VTF5_9MICR</name>
<keyword evidence="3" id="KW-0949">S-adenosyl-L-methionine</keyword>
<dbReference type="PANTHER" id="PTHR43591">
    <property type="entry name" value="METHYLTRANSFERASE"/>
    <property type="match status" value="1"/>
</dbReference>
<dbReference type="VEuPathDB" id="MicrosporidiaDB:DI09_19p320"/>
<dbReference type="HOGENOM" id="CLU_037990_0_1_1"/>
<organism evidence="4 5">
    <name type="scientific">Mitosporidium daphniae</name>
    <dbReference type="NCBI Taxonomy" id="1485682"/>
    <lineage>
        <taxon>Eukaryota</taxon>
        <taxon>Fungi</taxon>
        <taxon>Fungi incertae sedis</taxon>
        <taxon>Microsporidia</taxon>
        <taxon>Mitosporidium</taxon>
    </lineage>
</organism>
<protein>
    <recommendedName>
        <fullName evidence="6">2-methoxy-6-polyprenyl-1,4-benzoquinol methylase, mitochondrial</fullName>
    </recommendedName>
</protein>
<dbReference type="CDD" id="cd02440">
    <property type="entry name" value="AdoMet_MTases"/>
    <property type="match status" value="1"/>
</dbReference>
<dbReference type="PROSITE" id="PS51608">
    <property type="entry name" value="SAM_MT_UBIE"/>
    <property type="match status" value="1"/>
</dbReference>
<dbReference type="RefSeq" id="XP_013238677.1">
    <property type="nucleotide sequence ID" value="XM_013383223.1"/>
</dbReference>
<dbReference type="Gene3D" id="3.40.50.150">
    <property type="entry name" value="Vaccinia Virus protein VP39"/>
    <property type="match status" value="1"/>
</dbReference>
<dbReference type="Proteomes" id="UP000029725">
    <property type="component" value="Unassembled WGS sequence"/>
</dbReference>
<evidence type="ECO:0000256" key="3">
    <source>
        <dbReference type="ARBA" id="ARBA00022691"/>
    </source>
</evidence>
<accession>A0A098VTF5</accession>
<evidence type="ECO:0008006" key="6">
    <source>
        <dbReference type="Google" id="ProtNLM"/>
    </source>
</evidence>
<dbReference type="SUPFAM" id="SSF53335">
    <property type="entry name" value="S-adenosyl-L-methionine-dependent methyltransferases"/>
    <property type="match status" value="1"/>
</dbReference>
<comment type="caution">
    <text evidence="4">The sequence shown here is derived from an EMBL/GenBank/DDBJ whole genome shotgun (WGS) entry which is preliminary data.</text>
</comment>
<dbReference type="Pfam" id="PF01209">
    <property type="entry name" value="Ubie_methyltran"/>
    <property type="match status" value="1"/>
</dbReference>
<keyword evidence="5" id="KW-1185">Reference proteome</keyword>
<dbReference type="GeneID" id="25258883"/>
<dbReference type="GO" id="GO:0008425">
    <property type="term" value="F:2-methoxy-6-polyprenyl-1,4-benzoquinol methyltransferase activity"/>
    <property type="evidence" value="ECO:0007669"/>
    <property type="project" value="TreeGrafter"/>
</dbReference>
<gene>
    <name evidence="4" type="ORF">DI09_19p320</name>
</gene>
<dbReference type="PANTHER" id="PTHR43591:SF24">
    <property type="entry name" value="2-METHOXY-6-POLYPRENYL-1,4-BENZOQUINOL METHYLASE, MITOCHONDRIAL"/>
    <property type="match status" value="1"/>
</dbReference>
<dbReference type="NCBIfam" id="TIGR01934">
    <property type="entry name" value="MenG_MenH_UbiE"/>
    <property type="match status" value="1"/>
</dbReference>
<dbReference type="EMBL" id="JMKJ01000110">
    <property type="protein sequence ID" value="KGG52250.1"/>
    <property type="molecule type" value="Genomic_DNA"/>
</dbReference>
<evidence type="ECO:0000256" key="1">
    <source>
        <dbReference type="ARBA" id="ARBA00022603"/>
    </source>
</evidence>
<keyword evidence="2" id="KW-0808">Transferase</keyword>
<evidence type="ECO:0000256" key="2">
    <source>
        <dbReference type="ARBA" id="ARBA00022679"/>
    </source>
</evidence>
<dbReference type="AlphaFoldDB" id="A0A098VTF5"/>
<evidence type="ECO:0000313" key="4">
    <source>
        <dbReference type="EMBL" id="KGG52250.1"/>
    </source>
</evidence>
<dbReference type="GO" id="GO:0032259">
    <property type="term" value="P:methylation"/>
    <property type="evidence" value="ECO:0007669"/>
    <property type="project" value="UniProtKB-KW"/>
</dbReference>
<proteinExistence type="predicted"/>
<reference evidence="4 5" key="1">
    <citation type="submission" date="2014-04" db="EMBL/GenBank/DDBJ databases">
        <title>A new species of microsporidia sheds light on the evolution of extreme parasitism.</title>
        <authorList>
            <person name="Haag K.L."/>
            <person name="James T.Y."/>
            <person name="Larsson R."/>
            <person name="Schaer T.M."/>
            <person name="Refardt D."/>
            <person name="Pombert J.-F."/>
            <person name="Ebert D."/>
        </authorList>
    </citation>
    <scope>NUCLEOTIDE SEQUENCE [LARGE SCALE GENOMIC DNA]</scope>
    <source>
        <strain evidence="4 5">UGP3</strain>
        <tissue evidence="4">Spores</tissue>
    </source>
</reference>
<keyword evidence="1" id="KW-0489">Methyltransferase</keyword>